<feature type="compositionally biased region" description="Basic and acidic residues" evidence="1">
    <location>
        <begin position="41"/>
        <end position="56"/>
    </location>
</feature>
<dbReference type="EMBL" id="OX395127">
    <property type="protein sequence ID" value="CAI5766621.1"/>
    <property type="molecule type" value="Genomic_DNA"/>
</dbReference>
<proteinExistence type="predicted"/>
<feature type="non-terminal residue" evidence="2">
    <location>
        <position position="64"/>
    </location>
</feature>
<gene>
    <name evidence="2" type="ORF">PODLI_1B002382</name>
</gene>
<dbReference type="Proteomes" id="UP001178461">
    <property type="component" value="Chromosome 2"/>
</dbReference>
<keyword evidence="3" id="KW-1185">Reference proteome</keyword>
<evidence type="ECO:0000313" key="3">
    <source>
        <dbReference type="Proteomes" id="UP001178461"/>
    </source>
</evidence>
<feature type="non-terminal residue" evidence="2">
    <location>
        <position position="1"/>
    </location>
</feature>
<feature type="region of interest" description="Disordered" evidence="1">
    <location>
        <begin position="41"/>
        <end position="64"/>
    </location>
</feature>
<accession>A0AA35JVT0</accession>
<evidence type="ECO:0000313" key="2">
    <source>
        <dbReference type="EMBL" id="CAI5766621.1"/>
    </source>
</evidence>
<dbReference type="AlphaFoldDB" id="A0AA35JVT0"/>
<protein>
    <submittedName>
        <fullName evidence="2">Uncharacterized protein</fullName>
    </submittedName>
</protein>
<reference evidence="2" key="1">
    <citation type="submission" date="2022-12" db="EMBL/GenBank/DDBJ databases">
        <authorList>
            <person name="Alioto T."/>
            <person name="Alioto T."/>
            <person name="Gomez Garrido J."/>
        </authorList>
    </citation>
    <scope>NUCLEOTIDE SEQUENCE</scope>
</reference>
<evidence type="ECO:0000256" key="1">
    <source>
        <dbReference type="SAM" id="MobiDB-lite"/>
    </source>
</evidence>
<name>A0AA35JVT0_9SAUR</name>
<sequence length="64" mass="7510">NNQLGTSAKNANCVDTLYHIRGNEDLMDRGHQQQLVDHGERRFEEEDNENRRHFFEPPEVDASE</sequence>
<organism evidence="2 3">
    <name type="scientific">Podarcis lilfordi</name>
    <name type="common">Lilford's wall lizard</name>
    <dbReference type="NCBI Taxonomy" id="74358"/>
    <lineage>
        <taxon>Eukaryota</taxon>
        <taxon>Metazoa</taxon>
        <taxon>Chordata</taxon>
        <taxon>Craniata</taxon>
        <taxon>Vertebrata</taxon>
        <taxon>Euteleostomi</taxon>
        <taxon>Lepidosauria</taxon>
        <taxon>Squamata</taxon>
        <taxon>Bifurcata</taxon>
        <taxon>Unidentata</taxon>
        <taxon>Episquamata</taxon>
        <taxon>Laterata</taxon>
        <taxon>Lacertibaenia</taxon>
        <taxon>Lacertidae</taxon>
        <taxon>Podarcis</taxon>
    </lineage>
</organism>